<evidence type="ECO:0000313" key="2">
    <source>
        <dbReference type="Proteomes" id="UP000325577"/>
    </source>
</evidence>
<dbReference type="AlphaFoldDB" id="A0A5J5BVY6"/>
<sequence>MQSKRHVGPATIDAAEDIEVNVVEGDGAIHKCQDQFAASLAAMAKDLHSLILDDDDDDDGDFTLNTSIAGVLE</sequence>
<dbReference type="Proteomes" id="UP000325577">
    <property type="component" value="Linkage Group LG1"/>
</dbReference>
<keyword evidence="2" id="KW-1185">Reference proteome</keyword>
<accession>A0A5J5BVY6</accession>
<evidence type="ECO:0000313" key="1">
    <source>
        <dbReference type="EMBL" id="KAA8547185.1"/>
    </source>
</evidence>
<gene>
    <name evidence="1" type="ORF">F0562_003606</name>
</gene>
<dbReference type="EMBL" id="CM018032">
    <property type="protein sequence ID" value="KAA8547185.1"/>
    <property type="molecule type" value="Genomic_DNA"/>
</dbReference>
<name>A0A5J5BVY6_9ASTE</name>
<reference evidence="1 2" key="1">
    <citation type="submission" date="2019-09" db="EMBL/GenBank/DDBJ databases">
        <title>A chromosome-level genome assembly of the Chinese tupelo Nyssa sinensis.</title>
        <authorList>
            <person name="Yang X."/>
            <person name="Kang M."/>
            <person name="Yang Y."/>
            <person name="Xiong H."/>
            <person name="Wang M."/>
            <person name="Zhang Z."/>
            <person name="Wang Z."/>
            <person name="Wu H."/>
            <person name="Ma T."/>
            <person name="Liu J."/>
            <person name="Xi Z."/>
        </authorList>
    </citation>
    <scope>NUCLEOTIDE SEQUENCE [LARGE SCALE GENOMIC DNA]</scope>
    <source>
        <strain evidence="1">J267</strain>
        <tissue evidence="1">Leaf</tissue>
    </source>
</reference>
<protein>
    <submittedName>
        <fullName evidence="1">Uncharacterized protein</fullName>
    </submittedName>
</protein>
<proteinExistence type="predicted"/>
<organism evidence="1 2">
    <name type="scientific">Nyssa sinensis</name>
    <dbReference type="NCBI Taxonomy" id="561372"/>
    <lineage>
        <taxon>Eukaryota</taxon>
        <taxon>Viridiplantae</taxon>
        <taxon>Streptophyta</taxon>
        <taxon>Embryophyta</taxon>
        <taxon>Tracheophyta</taxon>
        <taxon>Spermatophyta</taxon>
        <taxon>Magnoliopsida</taxon>
        <taxon>eudicotyledons</taxon>
        <taxon>Gunneridae</taxon>
        <taxon>Pentapetalae</taxon>
        <taxon>asterids</taxon>
        <taxon>Cornales</taxon>
        <taxon>Nyssaceae</taxon>
        <taxon>Nyssa</taxon>
    </lineage>
</organism>